<dbReference type="PROSITE" id="PS00548">
    <property type="entry name" value="RIBOSOMAL_S3"/>
    <property type="match status" value="1"/>
</dbReference>
<evidence type="ECO:0000256" key="9">
    <source>
        <dbReference type="RuleBase" id="RU003624"/>
    </source>
</evidence>
<comment type="similarity">
    <text evidence="1 8 9">Belongs to the universal ribosomal protein uS3 family.</text>
</comment>
<keyword evidence="4 8" id="KW-0689">Ribosomal protein</keyword>
<dbReference type="GO" id="GO:0006412">
    <property type="term" value="P:translation"/>
    <property type="evidence" value="ECO:0007669"/>
    <property type="project" value="UniProtKB-UniRule"/>
</dbReference>
<evidence type="ECO:0000259" key="10">
    <source>
        <dbReference type="PROSITE" id="PS50823"/>
    </source>
</evidence>
<dbReference type="InterPro" id="IPR009019">
    <property type="entry name" value="KH_sf_prok-type"/>
</dbReference>
<protein>
    <recommendedName>
        <fullName evidence="7 8">Small ribosomal subunit protein uS3</fullName>
    </recommendedName>
</protein>
<keyword evidence="5 8" id="KW-0687">Ribonucleoprotein</keyword>
<dbReference type="SMART" id="SM00322">
    <property type="entry name" value="KH"/>
    <property type="match status" value="1"/>
</dbReference>
<evidence type="ECO:0000313" key="11">
    <source>
        <dbReference type="EMBL" id="OGZ32311.1"/>
    </source>
</evidence>
<dbReference type="GO" id="GO:0003729">
    <property type="term" value="F:mRNA binding"/>
    <property type="evidence" value="ECO:0007669"/>
    <property type="project" value="UniProtKB-UniRule"/>
</dbReference>
<evidence type="ECO:0000256" key="5">
    <source>
        <dbReference type="ARBA" id="ARBA00023274"/>
    </source>
</evidence>
<dbReference type="Gene3D" id="3.30.300.20">
    <property type="match status" value="1"/>
</dbReference>
<dbReference type="PROSITE" id="PS50823">
    <property type="entry name" value="KH_TYPE_2"/>
    <property type="match status" value="1"/>
</dbReference>
<dbReference type="EMBL" id="MHMS01000009">
    <property type="protein sequence ID" value="OGZ32311.1"/>
    <property type="molecule type" value="Genomic_DNA"/>
</dbReference>
<gene>
    <name evidence="8" type="primary">rpsC</name>
    <name evidence="11" type="ORF">A3H02_01000</name>
</gene>
<dbReference type="InterPro" id="IPR036419">
    <property type="entry name" value="Ribosomal_S3_C_sf"/>
</dbReference>
<dbReference type="PANTHER" id="PTHR11760:SF19">
    <property type="entry name" value="SMALL RIBOSOMAL SUBUNIT PROTEIN US3C"/>
    <property type="match status" value="1"/>
</dbReference>
<dbReference type="SUPFAM" id="SSF54814">
    <property type="entry name" value="Prokaryotic type KH domain (KH-domain type II)"/>
    <property type="match status" value="1"/>
</dbReference>
<evidence type="ECO:0000256" key="1">
    <source>
        <dbReference type="ARBA" id="ARBA00010761"/>
    </source>
</evidence>
<dbReference type="STRING" id="1801726.A3H02_01000"/>
<dbReference type="AlphaFoldDB" id="A0A1G2F424"/>
<dbReference type="InterPro" id="IPR057258">
    <property type="entry name" value="Ribosomal_uS3"/>
</dbReference>
<keyword evidence="3 8" id="KW-0694">RNA-binding</keyword>
<dbReference type="InterPro" id="IPR005704">
    <property type="entry name" value="Ribosomal_uS3_bac-typ"/>
</dbReference>
<comment type="caution">
    <text evidence="11">The sequence shown here is derived from an EMBL/GenBank/DDBJ whole genome shotgun (WGS) entry which is preliminary data.</text>
</comment>
<dbReference type="InterPro" id="IPR018280">
    <property type="entry name" value="Ribosomal_uS3_CS"/>
</dbReference>
<dbReference type="PANTHER" id="PTHR11760">
    <property type="entry name" value="30S/40S RIBOSOMAL PROTEIN S3"/>
    <property type="match status" value="1"/>
</dbReference>
<dbReference type="Gene3D" id="3.30.1140.32">
    <property type="entry name" value="Ribosomal protein S3, C-terminal domain"/>
    <property type="match status" value="1"/>
</dbReference>
<accession>A0A1G2F424</accession>
<dbReference type="InterPro" id="IPR004087">
    <property type="entry name" value="KH_dom"/>
</dbReference>
<dbReference type="CDD" id="cd02412">
    <property type="entry name" value="KH-II_30S_S3"/>
    <property type="match status" value="1"/>
</dbReference>
<organism evidence="11 12">
    <name type="scientific">Candidatus Niyogibacteria bacterium RIFCSPLOWO2_12_FULL_41_13</name>
    <dbReference type="NCBI Taxonomy" id="1801726"/>
    <lineage>
        <taxon>Bacteria</taxon>
        <taxon>Candidatus Niyogiibacteriota</taxon>
    </lineage>
</organism>
<evidence type="ECO:0000256" key="7">
    <source>
        <dbReference type="ARBA" id="ARBA00035257"/>
    </source>
</evidence>
<dbReference type="SUPFAM" id="SSF54821">
    <property type="entry name" value="Ribosomal protein S3 C-terminal domain"/>
    <property type="match status" value="1"/>
</dbReference>
<reference evidence="11 12" key="1">
    <citation type="journal article" date="2016" name="Nat. Commun.">
        <title>Thousands of microbial genomes shed light on interconnected biogeochemical processes in an aquifer system.</title>
        <authorList>
            <person name="Anantharaman K."/>
            <person name="Brown C.T."/>
            <person name="Hug L.A."/>
            <person name="Sharon I."/>
            <person name="Castelle C.J."/>
            <person name="Probst A.J."/>
            <person name="Thomas B.C."/>
            <person name="Singh A."/>
            <person name="Wilkins M.J."/>
            <person name="Karaoz U."/>
            <person name="Brodie E.L."/>
            <person name="Williams K.H."/>
            <person name="Hubbard S.S."/>
            <person name="Banfield J.F."/>
        </authorList>
    </citation>
    <scope>NUCLEOTIDE SEQUENCE [LARGE SCALE GENOMIC DNA]</scope>
</reference>
<keyword evidence="2 8" id="KW-0699">rRNA-binding</keyword>
<evidence type="ECO:0000256" key="4">
    <source>
        <dbReference type="ARBA" id="ARBA00022980"/>
    </source>
</evidence>
<dbReference type="NCBIfam" id="TIGR01009">
    <property type="entry name" value="rpsC_bact"/>
    <property type="match status" value="1"/>
</dbReference>
<dbReference type="InterPro" id="IPR015946">
    <property type="entry name" value="KH_dom-like_a/b"/>
</dbReference>
<evidence type="ECO:0000313" key="12">
    <source>
        <dbReference type="Proteomes" id="UP000176787"/>
    </source>
</evidence>
<dbReference type="GO" id="GO:0019843">
    <property type="term" value="F:rRNA binding"/>
    <property type="evidence" value="ECO:0007669"/>
    <property type="project" value="UniProtKB-UniRule"/>
</dbReference>
<dbReference type="Proteomes" id="UP000176787">
    <property type="component" value="Unassembled WGS sequence"/>
</dbReference>
<name>A0A1G2F424_9BACT</name>
<evidence type="ECO:0000256" key="8">
    <source>
        <dbReference type="HAMAP-Rule" id="MF_01309"/>
    </source>
</evidence>
<dbReference type="Pfam" id="PF00189">
    <property type="entry name" value="Ribosomal_S3_C"/>
    <property type="match status" value="1"/>
</dbReference>
<dbReference type="InterPro" id="IPR004044">
    <property type="entry name" value="KH_dom_type_2"/>
</dbReference>
<dbReference type="InterPro" id="IPR001351">
    <property type="entry name" value="Ribosomal_uS3_C"/>
</dbReference>
<evidence type="ECO:0000256" key="6">
    <source>
        <dbReference type="ARBA" id="ARBA00024998"/>
    </source>
</evidence>
<dbReference type="GO" id="GO:0022627">
    <property type="term" value="C:cytosolic small ribosomal subunit"/>
    <property type="evidence" value="ECO:0007669"/>
    <property type="project" value="TreeGrafter"/>
</dbReference>
<proteinExistence type="inferred from homology"/>
<dbReference type="HAMAP" id="MF_01309_B">
    <property type="entry name" value="Ribosomal_uS3_B"/>
    <property type="match status" value="1"/>
</dbReference>
<comment type="subunit">
    <text evidence="8">Part of the 30S ribosomal subunit. Forms a tight complex with proteins S10 and S14.</text>
</comment>
<evidence type="ECO:0000256" key="2">
    <source>
        <dbReference type="ARBA" id="ARBA00022730"/>
    </source>
</evidence>
<dbReference type="FunFam" id="3.30.300.20:FF:000001">
    <property type="entry name" value="30S ribosomal protein S3"/>
    <property type="match status" value="1"/>
</dbReference>
<comment type="function">
    <text evidence="6 8">Binds the lower part of the 30S subunit head. Binds mRNA in the 70S ribosome, positioning it for translation.</text>
</comment>
<dbReference type="GO" id="GO:0003735">
    <property type="term" value="F:structural constituent of ribosome"/>
    <property type="evidence" value="ECO:0007669"/>
    <property type="project" value="InterPro"/>
</dbReference>
<sequence>MTHITNPFSYRLGQIYSWKNRWFDEKNYRRYLKADTLIRESLENKLRYFGVSSIEVERAKSLLIFHIKTSKPGLLIGRKGEGIEKLKNEVVKLHKKIQPGFTPEIKINIEEVASPQSEAKIVAENIAQDLEKRLPYRRVMKRALVKTMGNRGNFGVKIIFKGRLNGADIARRERLMEGRMPLQTIRADIDFAREKAHLPYGDIGIKVWIYRGVR</sequence>
<evidence type="ECO:0000256" key="3">
    <source>
        <dbReference type="ARBA" id="ARBA00022884"/>
    </source>
</evidence>
<dbReference type="Pfam" id="PF07650">
    <property type="entry name" value="KH_2"/>
    <property type="match status" value="1"/>
</dbReference>
<feature type="domain" description="KH type-2" evidence="10">
    <location>
        <begin position="38"/>
        <end position="113"/>
    </location>
</feature>